<name>A0A9Q1IKS1_SYNKA</name>
<dbReference type="Proteomes" id="UP001152622">
    <property type="component" value="Chromosome 14"/>
</dbReference>
<comment type="caution">
    <text evidence="1">The sequence shown here is derived from an EMBL/GenBank/DDBJ whole genome shotgun (WGS) entry which is preliminary data.</text>
</comment>
<accession>A0A9Q1IKS1</accession>
<reference evidence="1" key="1">
    <citation type="journal article" date="2023" name="Science">
        <title>Genome structures resolve the early diversification of teleost fishes.</title>
        <authorList>
            <person name="Parey E."/>
            <person name="Louis A."/>
            <person name="Montfort J."/>
            <person name="Bouchez O."/>
            <person name="Roques C."/>
            <person name="Iampietro C."/>
            <person name="Lluch J."/>
            <person name="Castinel A."/>
            <person name="Donnadieu C."/>
            <person name="Desvignes T."/>
            <person name="Floi Bucao C."/>
            <person name="Jouanno E."/>
            <person name="Wen M."/>
            <person name="Mejri S."/>
            <person name="Dirks R."/>
            <person name="Jansen H."/>
            <person name="Henkel C."/>
            <person name="Chen W.J."/>
            <person name="Zahm M."/>
            <person name="Cabau C."/>
            <person name="Klopp C."/>
            <person name="Thompson A.W."/>
            <person name="Robinson-Rechavi M."/>
            <person name="Braasch I."/>
            <person name="Lecointre G."/>
            <person name="Bobe J."/>
            <person name="Postlethwait J.H."/>
            <person name="Berthelot C."/>
            <person name="Roest Crollius H."/>
            <person name="Guiguen Y."/>
        </authorList>
    </citation>
    <scope>NUCLEOTIDE SEQUENCE</scope>
    <source>
        <strain evidence="1">WJC10195</strain>
    </source>
</reference>
<proteinExistence type="predicted"/>
<organism evidence="1 2">
    <name type="scientific">Synaphobranchus kaupii</name>
    <name type="common">Kaup's arrowtooth eel</name>
    <dbReference type="NCBI Taxonomy" id="118154"/>
    <lineage>
        <taxon>Eukaryota</taxon>
        <taxon>Metazoa</taxon>
        <taxon>Chordata</taxon>
        <taxon>Craniata</taxon>
        <taxon>Vertebrata</taxon>
        <taxon>Euteleostomi</taxon>
        <taxon>Actinopterygii</taxon>
        <taxon>Neopterygii</taxon>
        <taxon>Teleostei</taxon>
        <taxon>Anguilliformes</taxon>
        <taxon>Synaphobranchidae</taxon>
        <taxon>Synaphobranchus</taxon>
    </lineage>
</organism>
<dbReference type="AlphaFoldDB" id="A0A9Q1IKS1"/>
<evidence type="ECO:0000313" key="2">
    <source>
        <dbReference type="Proteomes" id="UP001152622"/>
    </source>
</evidence>
<gene>
    <name evidence="1" type="ORF">SKAU_G00330070</name>
</gene>
<evidence type="ECO:0000313" key="1">
    <source>
        <dbReference type="EMBL" id="KAJ8343079.1"/>
    </source>
</evidence>
<protein>
    <submittedName>
        <fullName evidence="1">Uncharacterized protein</fullName>
    </submittedName>
</protein>
<dbReference type="EMBL" id="JAINUF010000014">
    <property type="protein sequence ID" value="KAJ8343079.1"/>
    <property type="molecule type" value="Genomic_DNA"/>
</dbReference>
<sequence>MTPTAVRSARFHKECDGKAAALAKARHGEAEDRKAPPRLCVAHLAPTAIRTGKKKRGKSKKYAVRLRRVWEDWLMKE</sequence>
<keyword evidence="2" id="KW-1185">Reference proteome</keyword>